<dbReference type="AlphaFoldDB" id="A0A3M6UKG9"/>
<dbReference type="Proteomes" id="UP000275408">
    <property type="component" value="Unassembled WGS sequence"/>
</dbReference>
<organism evidence="1 2">
    <name type="scientific">Pocillopora damicornis</name>
    <name type="common">Cauliflower coral</name>
    <name type="synonym">Millepora damicornis</name>
    <dbReference type="NCBI Taxonomy" id="46731"/>
    <lineage>
        <taxon>Eukaryota</taxon>
        <taxon>Metazoa</taxon>
        <taxon>Cnidaria</taxon>
        <taxon>Anthozoa</taxon>
        <taxon>Hexacorallia</taxon>
        <taxon>Scleractinia</taxon>
        <taxon>Astrocoeniina</taxon>
        <taxon>Pocilloporidae</taxon>
        <taxon>Pocillopora</taxon>
    </lineage>
</organism>
<comment type="caution">
    <text evidence="1">The sequence shown here is derived from an EMBL/GenBank/DDBJ whole genome shotgun (WGS) entry which is preliminary data.</text>
</comment>
<reference evidence="1 2" key="1">
    <citation type="journal article" date="2018" name="Sci. Rep.">
        <title>Comparative analysis of the Pocillopora damicornis genome highlights role of immune system in coral evolution.</title>
        <authorList>
            <person name="Cunning R."/>
            <person name="Bay R.A."/>
            <person name="Gillette P."/>
            <person name="Baker A.C."/>
            <person name="Traylor-Knowles N."/>
        </authorList>
    </citation>
    <scope>NUCLEOTIDE SEQUENCE [LARGE SCALE GENOMIC DNA]</scope>
    <source>
        <strain evidence="1">RSMAS</strain>
        <tissue evidence="1">Whole animal</tissue>
    </source>
</reference>
<accession>A0A3M6UKG9</accession>
<sequence>MTGITVLSSLIKQKKCDLPLCNISSQDENWTLLPGCFHLLHDVCLSESTSRPLCKITMFTNVMIKGNQLYDSFNLPVQQPNLEKLEIISDLGFFTMRDLEEHLMQHHHMHPSFAAVLIVPPDKAKGPKKVVSHDLENPPPENEFAEGCSKSNSILKLEDFLKPCVQCLPSVICTS</sequence>
<protein>
    <submittedName>
        <fullName evidence="1">Uncharacterized protein</fullName>
    </submittedName>
</protein>
<name>A0A3M6UKG9_POCDA</name>
<evidence type="ECO:0000313" key="1">
    <source>
        <dbReference type="EMBL" id="RMX54160.1"/>
    </source>
</evidence>
<dbReference type="EMBL" id="RCHS01001311">
    <property type="protein sequence ID" value="RMX54160.1"/>
    <property type="molecule type" value="Genomic_DNA"/>
</dbReference>
<proteinExistence type="predicted"/>
<gene>
    <name evidence="1" type="ORF">pdam_00012149</name>
</gene>
<evidence type="ECO:0000313" key="2">
    <source>
        <dbReference type="Proteomes" id="UP000275408"/>
    </source>
</evidence>
<keyword evidence="2" id="KW-1185">Reference proteome</keyword>